<dbReference type="EMBL" id="AP019300">
    <property type="protein sequence ID" value="BBH00681.1"/>
    <property type="molecule type" value="Genomic_DNA"/>
</dbReference>
<protein>
    <submittedName>
        <fullName evidence="2">Ubiquitin-specific protease family C19-related protein</fullName>
    </submittedName>
</protein>
<dbReference type="AlphaFoldDB" id="A0A4Y1R8Z6"/>
<keyword evidence="2" id="KW-0645">Protease</keyword>
<dbReference type="PANTHER" id="PTHR33709">
    <property type="entry name" value="OSJNBA0035M09.9 PROTEIN"/>
    <property type="match status" value="1"/>
</dbReference>
<proteinExistence type="predicted"/>
<feature type="region of interest" description="Disordered" evidence="1">
    <location>
        <begin position="1"/>
        <end position="50"/>
    </location>
</feature>
<feature type="region of interest" description="Disordered" evidence="1">
    <location>
        <begin position="73"/>
        <end position="106"/>
    </location>
</feature>
<dbReference type="GO" id="GO:0008233">
    <property type="term" value="F:peptidase activity"/>
    <property type="evidence" value="ECO:0007669"/>
    <property type="project" value="UniProtKB-KW"/>
</dbReference>
<reference evidence="2" key="1">
    <citation type="journal article" date="2019" name="Science">
        <title>Mutation of a bHLH transcription factor allowed almond domestication.</title>
        <authorList>
            <person name="Sanchez-Perez R."/>
            <person name="Pavan S."/>
            <person name="Mazzeo R."/>
            <person name="Moldovan C."/>
            <person name="Aiese Cigliano R."/>
            <person name="Del Cueto J."/>
            <person name="Ricciardi F."/>
            <person name="Lotti C."/>
            <person name="Ricciardi L."/>
            <person name="Dicenta F."/>
            <person name="Lopez-Marques R.L."/>
            <person name="Lindberg Moller B."/>
        </authorList>
    </citation>
    <scope>NUCLEOTIDE SEQUENCE</scope>
</reference>
<dbReference type="InterPro" id="IPR040339">
    <property type="entry name" value="At1g16860-like"/>
</dbReference>
<dbReference type="GO" id="GO:0006508">
    <property type="term" value="P:proteolysis"/>
    <property type="evidence" value="ECO:0007669"/>
    <property type="project" value="UniProtKB-KW"/>
</dbReference>
<accession>A0A4Y1R8Z6</accession>
<dbReference type="PANTHER" id="PTHR33709:SF17">
    <property type="entry name" value="UBIQUITIN-SPECIFIC PROTEASE FAMILY C19-RELATED PROTEIN"/>
    <property type="match status" value="1"/>
</dbReference>
<sequence length="106" mass="11224">MGSRIPSHQLSNGLVVSGRPEQQLKERQPTMASRAVPYTGGDVKKSGSSAKCSISQSPIILLISHPTVLLLPSSPAHALPPLPNTTADPFDRDPTPARFPRNPPGP</sequence>
<feature type="compositionally biased region" description="Polar residues" evidence="1">
    <location>
        <begin position="1"/>
        <end position="14"/>
    </location>
</feature>
<keyword evidence="2" id="KW-0378">Hydrolase</keyword>
<evidence type="ECO:0000313" key="2">
    <source>
        <dbReference type="EMBL" id="BBH00681.1"/>
    </source>
</evidence>
<organism evidence="2">
    <name type="scientific">Prunus dulcis</name>
    <name type="common">Almond</name>
    <name type="synonym">Amygdalus dulcis</name>
    <dbReference type="NCBI Taxonomy" id="3755"/>
    <lineage>
        <taxon>Eukaryota</taxon>
        <taxon>Viridiplantae</taxon>
        <taxon>Streptophyta</taxon>
        <taxon>Embryophyta</taxon>
        <taxon>Tracheophyta</taxon>
        <taxon>Spermatophyta</taxon>
        <taxon>Magnoliopsida</taxon>
        <taxon>eudicotyledons</taxon>
        <taxon>Gunneridae</taxon>
        <taxon>Pentapetalae</taxon>
        <taxon>rosids</taxon>
        <taxon>fabids</taxon>
        <taxon>Rosales</taxon>
        <taxon>Rosaceae</taxon>
        <taxon>Amygdaloideae</taxon>
        <taxon>Amygdaleae</taxon>
        <taxon>Prunus</taxon>
    </lineage>
</organism>
<name>A0A4Y1R8Z6_PRUDU</name>
<evidence type="ECO:0000256" key="1">
    <source>
        <dbReference type="SAM" id="MobiDB-lite"/>
    </source>
</evidence>
<gene>
    <name evidence="2" type="ORF">Prudu_010729</name>
</gene>